<name>A0A3N0IZ01_9ACTN</name>
<dbReference type="AlphaFoldDB" id="A0A3N0IZ01"/>
<dbReference type="Proteomes" id="UP000253817">
    <property type="component" value="Unassembled WGS sequence"/>
</dbReference>
<sequence>MLGARAARRRDGGLRHLALQHGLLLQAAGRNRPGRRPDQALHRSVPPAAARVPRADRACQSRRRRRRAARIMNGMALGAAFFETQGLPALRARHEEALPFLAAGLVGEGSECFGMDDALSRDHDWGPGFCVWLTDEAYRAQGAQVARTLRSLRAGAGTTSKFTRMMGPNDGRVGVFPVTGFYQRFIGFDHPPRTLREWWAVPDANLATATNGCVFCDNPGEFSAWRDALRGGYPRDVKLKKLAYCCYLALQAGPYNYPRMMRRQQRCAALLAETTFITAALRITYYLNDAYPPFYKWLEPLARSLPILGSAAARHADELAEPAANDAHRWPHAAGVMSAWCDELANVLCDSGLMATSNTSTDLYAIAVELHRAIEADWLRAIPLAVPC</sequence>
<evidence type="ECO:0000313" key="4">
    <source>
        <dbReference type="EMBL" id="RNM41562.1"/>
    </source>
</evidence>
<dbReference type="InterPro" id="IPR025117">
    <property type="entry name" value="DUF4037"/>
</dbReference>
<reference evidence="6" key="2">
    <citation type="submission" date="2018-05" db="EMBL/GenBank/DDBJ databases">
        <title>Genome Sequencing of selected type strains of the family Eggerthellaceae.</title>
        <authorList>
            <person name="Danylec N."/>
            <person name="Stoll D.A."/>
            <person name="Doetsch A."/>
            <person name="Huch M."/>
        </authorList>
    </citation>
    <scope>NUCLEOTIDE SEQUENCE [LARGE SCALE GENOMIC DNA]</scope>
    <source>
        <strain evidence="6">DSM 16107</strain>
    </source>
</reference>
<comment type="caution">
    <text evidence="4">The sequence shown here is derived from an EMBL/GenBank/DDBJ whole genome shotgun (WGS) entry which is preliminary data.</text>
</comment>
<evidence type="ECO:0000259" key="2">
    <source>
        <dbReference type="Pfam" id="PF13228"/>
    </source>
</evidence>
<proteinExistence type="predicted"/>
<evidence type="ECO:0000313" key="6">
    <source>
        <dbReference type="Proteomes" id="UP000270112"/>
    </source>
</evidence>
<evidence type="ECO:0000256" key="1">
    <source>
        <dbReference type="SAM" id="MobiDB-lite"/>
    </source>
</evidence>
<organism evidence="4 6">
    <name type="scientific">Eggerthella sinensis</name>
    <dbReference type="NCBI Taxonomy" id="242230"/>
    <lineage>
        <taxon>Bacteria</taxon>
        <taxon>Bacillati</taxon>
        <taxon>Actinomycetota</taxon>
        <taxon>Coriobacteriia</taxon>
        <taxon>Eggerthellales</taxon>
        <taxon>Eggerthellaceae</taxon>
        <taxon>Eggerthella</taxon>
    </lineage>
</organism>
<dbReference type="Pfam" id="PF13228">
    <property type="entry name" value="DUF4037"/>
    <property type="match status" value="1"/>
</dbReference>
<reference evidence="3 5" key="1">
    <citation type="journal article" date="2018" name="Elife">
        <title>Discovery and characterization of a prevalent human gut bacterial enzyme sufficient for the inactivation of a family of plant toxins.</title>
        <authorList>
            <person name="Koppel N."/>
            <person name="Bisanz J.E."/>
            <person name="Pandelia M.E."/>
            <person name="Turnbaugh P.J."/>
            <person name="Balskus E.P."/>
        </authorList>
    </citation>
    <scope>NUCLEOTIDE SEQUENCE [LARGE SCALE GENOMIC DNA]</scope>
    <source>
        <strain evidence="3 5">DSM 16107</strain>
    </source>
</reference>
<evidence type="ECO:0000313" key="5">
    <source>
        <dbReference type="Proteomes" id="UP000253817"/>
    </source>
</evidence>
<keyword evidence="5" id="KW-1185">Reference proteome</keyword>
<feature type="region of interest" description="Disordered" evidence="1">
    <location>
        <begin position="29"/>
        <end position="64"/>
    </location>
</feature>
<gene>
    <name evidence="3" type="ORF">C1876_09720</name>
    <name evidence="4" type="ORF">DMP09_09125</name>
</gene>
<dbReference type="EMBL" id="PPTT01000015">
    <property type="protein sequence ID" value="RDB68515.1"/>
    <property type="molecule type" value="Genomic_DNA"/>
</dbReference>
<dbReference type="EMBL" id="QICC01000033">
    <property type="protein sequence ID" value="RNM41562.1"/>
    <property type="molecule type" value="Genomic_DNA"/>
</dbReference>
<reference evidence="4" key="3">
    <citation type="journal article" date="2019" name="Microbiol. Resour. Announc.">
        <title>Draft Genome Sequences of Type Strains of Gordonibacter faecihominis, Paraeggerthella hongkongensis, Parvibacter caecicola,Slackia equolifaciens, Slackia faecicanis, and Slackia isoflavoniconvertens.</title>
        <authorList>
            <person name="Danylec N."/>
            <person name="Stoll D.A."/>
            <person name="Dotsch A."/>
            <person name="Huch M."/>
        </authorList>
    </citation>
    <scope>NUCLEOTIDE SEQUENCE</scope>
    <source>
        <strain evidence="4">DSM 16107</strain>
    </source>
</reference>
<accession>A0A3N0IZ01</accession>
<feature type="domain" description="DUF4037" evidence="2">
    <location>
        <begin position="198"/>
        <end position="298"/>
    </location>
</feature>
<dbReference type="Proteomes" id="UP000270112">
    <property type="component" value="Unassembled WGS sequence"/>
</dbReference>
<protein>
    <recommendedName>
        <fullName evidence="2">DUF4037 domain-containing protein</fullName>
    </recommendedName>
</protein>
<evidence type="ECO:0000313" key="3">
    <source>
        <dbReference type="EMBL" id="RDB68515.1"/>
    </source>
</evidence>